<protein>
    <submittedName>
        <fullName evidence="1">Uncharacterized protein</fullName>
    </submittedName>
</protein>
<gene>
    <name evidence="1" type="ORF">CA983_10190</name>
</gene>
<comment type="caution">
    <text evidence="1">The sequence shown here is derived from an EMBL/GenBank/DDBJ whole genome shotgun (WGS) entry which is preliminary data.</text>
</comment>
<evidence type="ECO:0000313" key="2">
    <source>
        <dbReference type="Proteomes" id="UP000195105"/>
    </source>
</evidence>
<dbReference type="Proteomes" id="UP000195105">
    <property type="component" value="Unassembled WGS sequence"/>
</dbReference>
<dbReference type="RefSeq" id="WP_086600553.1">
    <property type="nucleotide sequence ID" value="NZ_NGFN01000043.1"/>
</dbReference>
<proteinExistence type="predicted"/>
<name>A0A243S728_9ACTN</name>
<dbReference type="EMBL" id="NGFN01000043">
    <property type="protein sequence ID" value="OUD03370.1"/>
    <property type="molecule type" value="Genomic_DNA"/>
</dbReference>
<dbReference type="AlphaFoldDB" id="A0A243S728"/>
<evidence type="ECO:0000313" key="1">
    <source>
        <dbReference type="EMBL" id="OUD03370.1"/>
    </source>
</evidence>
<keyword evidence="2" id="KW-1185">Reference proteome</keyword>
<reference evidence="1 2" key="1">
    <citation type="submission" date="2017-05" db="EMBL/GenBank/DDBJ databases">
        <title>Biotechnological potential of actinobacteria isolated from South African environments.</title>
        <authorList>
            <person name="Le Roes-Hill M."/>
            <person name="Prins A."/>
            <person name="Durrell K.A."/>
        </authorList>
    </citation>
    <scope>NUCLEOTIDE SEQUENCE [LARGE SCALE GENOMIC DNA]</scope>
    <source>
        <strain evidence="1 2">HMC13</strain>
    </source>
</reference>
<organism evidence="1 2">
    <name type="scientific">Streptomyces swartbergensis</name>
    <dbReference type="NCBI Taxonomy" id="487165"/>
    <lineage>
        <taxon>Bacteria</taxon>
        <taxon>Bacillati</taxon>
        <taxon>Actinomycetota</taxon>
        <taxon>Actinomycetes</taxon>
        <taxon>Kitasatosporales</taxon>
        <taxon>Streptomycetaceae</taxon>
        <taxon>Streptomyces</taxon>
    </lineage>
</organism>
<sequence>MTDYPEMPFWVEQRAKFLAEKSASADPSACGTCRSNAEDGNPVKHDECQQRATLLHAPDHPHYELLAGFSLEENAKLPARFHVPVFDDCGVPNSWLCAVCWEDGVVTGWPCATATKYGTKVFTPLGEAETAQEKQAVELASYRALELGHPDGRVSASCGNPEHPTWLRAPSDSRACPWCEIERLKADAGLCSDCGHVERAHSEDGETDCTASGARVRKCTCSFFIPGGGS</sequence>
<accession>A0A243S728</accession>